<evidence type="ECO:0000313" key="2">
    <source>
        <dbReference type="EMBL" id="OIO31308.1"/>
    </source>
</evidence>
<protein>
    <submittedName>
        <fullName evidence="2">Uncharacterized protein</fullName>
    </submittedName>
</protein>
<feature type="transmembrane region" description="Helical" evidence="1">
    <location>
        <begin position="44"/>
        <end position="62"/>
    </location>
</feature>
<accession>A0A1J4V2D7</accession>
<comment type="caution">
    <text evidence="2">The sequence shown here is derived from an EMBL/GenBank/DDBJ whole genome shotgun (WGS) entry which is preliminary data.</text>
</comment>
<sequence>MPQGIKKKVVLLIALVILYVIGAVGVFMLLVSFSIEPEHHNNTLFMQALGIVMFAVTLGIPVGQMLKKIWQKTKAVRESLVETTGKMFAFKKGAEQKR</sequence>
<evidence type="ECO:0000256" key="1">
    <source>
        <dbReference type="SAM" id="Phobius"/>
    </source>
</evidence>
<keyword evidence="1" id="KW-1133">Transmembrane helix</keyword>
<dbReference type="AlphaFoldDB" id="A0A1J4V2D7"/>
<reference evidence="2 3" key="1">
    <citation type="journal article" date="2016" name="Environ. Microbiol.">
        <title>Genomic resolution of a cold subsurface aquifer community provides metabolic insights for novel microbes adapted to high CO concentrations.</title>
        <authorList>
            <person name="Probst A.J."/>
            <person name="Castelle C.J."/>
            <person name="Singh A."/>
            <person name="Brown C.T."/>
            <person name="Anantharaman K."/>
            <person name="Sharon I."/>
            <person name="Hug L.A."/>
            <person name="Burstein D."/>
            <person name="Emerson J.B."/>
            <person name="Thomas B.C."/>
            <person name="Banfield J.F."/>
        </authorList>
    </citation>
    <scope>NUCLEOTIDE SEQUENCE [LARGE SCALE GENOMIC DNA]</scope>
    <source>
        <strain evidence="2">CG1_02_43_90</strain>
    </source>
</reference>
<organism evidence="2 3">
    <name type="scientific">Candidatus Nomurabacteria bacterium CG1_02_43_90</name>
    <dbReference type="NCBI Taxonomy" id="1805281"/>
    <lineage>
        <taxon>Bacteria</taxon>
        <taxon>Candidatus Nomuraibacteriota</taxon>
    </lineage>
</organism>
<dbReference type="EMBL" id="MNVN01000002">
    <property type="protein sequence ID" value="OIO31308.1"/>
    <property type="molecule type" value="Genomic_DNA"/>
</dbReference>
<keyword evidence="1" id="KW-0472">Membrane</keyword>
<proteinExistence type="predicted"/>
<dbReference type="Proteomes" id="UP000181992">
    <property type="component" value="Unassembled WGS sequence"/>
</dbReference>
<gene>
    <name evidence="2" type="ORF">AUJ77_00130</name>
</gene>
<keyword evidence="1" id="KW-0812">Transmembrane</keyword>
<name>A0A1J4V2D7_9BACT</name>
<evidence type="ECO:0000313" key="3">
    <source>
        <dbReference type="Proteomes" id="UP000181992"/>
    </source>
</evidence>
<feature type="transmembrane region" description="Helical" evidence="1">
    <location>
        <begin position="9"/>
        <end position="32"/>
    </location>
</feature>